<dbReference type="Proteomes" id="UP000230750">
    <property type="component" value="Unassembled WGS sequence"/>
</dbReference>
<feature type="coiled-coil region" evidence="1">
    <location>
        <begin position="45"/>
        <end position="72"/>
    </location>
</feature>
<proteinExistence type="predicted"/>
<dbReference type="EMBL" id="MRZV01000817">
    <property type="protein sequence ID" value="PIK43874.1"/>
    <property type="molecule type" value="Genomic_DNA"/>
</dbReference>
<reference evidence="2 3" key="1">
    <citation type="journal article" date="2017" name="PLoS Biol.">
        <title>The sea cucumber genome provides insights into morphological evolution and visceral regeneration.</title>
        <authorList>
            <person name="Zhang X."/>
            <person name="Sun L."/>
            <person name="Yuan J."/>
            <person name="Sun Y."/>
            <person name="Gao Y."/>
            <person name="Zhang L."/>
            <person name="Li S."/>
            <person name="Dai H."/>
            <person name="Hamel J.F."/>
            <person name="Liu C."/>
            <person name="Yu Y."/>
            <person name="Liu S."/>
            <person name="Lin W."/>
            <person name="Guo K."/>
            <person name="Jin S."/>
            <person name="Xu P."/>
            <person name="Storey K.B."/>
            <person name="Huan P."/>
            <person name="Zhang T."/>
            <person name="Zhou Y."/>
            <person name="Zhang J."/>
            <person name="Lin C."/>
            <person name="Li X."/>
            <person name="Xing L."/>
            <person name="Huo D."/>
            <person name="Sun M."/>
            <person name="Wang L."/>
            <person name="Mercier A."/>
            <person name="Li F."/>
            <person name="Yang H."/>
            <person name="Xiang J."/>
        </authorList>
    </citation>
    <scope>NUCLEOTIDE SEQUENCE [LARGE SCALE GENOMIC DNA]</scope>
    <source>
        <strain evidence="2">Shaxun</strain>
        <tissue evidence="2">Muscle</tissue>
    </source>
</reference>
<evidence type="ECO:0000313" key="2">
    <source>
        <dbReference type="EMBL" id="PIK43874.1"/>
    </source>
</evidence>
<gene>
    <name evidence="2" type="ORF">BSL78_19266</name>
</gene>
<keyword evidence="3" id="KW-1185">Reference proteome</keyword>
<organism evidence="2 3">
    <name type="scientific">Stichopus japonicus</name>
    <name type="common">Sea cucumber</name>
    <dbReference type="NCBI Taxonomy" id="307972"/>
    <lineage>
        <taxon>Eukaryota</taxon>
        <taxon>Metazoa</taxon>
        <taxon>Echinodermata</taxon>
        <taxon>Eleutherozoa</taxon>
        <taxon>Echinozoa</taxon>
        <taxon>Holothuroidea</taxon>
        <taxon>Aspidochirotacea</taxon>
        <taxon>Aspidochirotida</taxon>
        <taxon>Stichopodidae</taxon>
        <taxon>Apostichopus</taxon>
    </lineage>
</organism>
<comment type="caution">
    <text evidence="2">The sequence shown here is derived from an EMBL/GenBank/DDBJ whole genome shotgun (WGS) entry which is preliminary data.</text>
</comment>
<protein>
    <submittedName>
        <fullName evidence="2">Uncharacterized protein</fullName>
    </submittedName>
</protein>
<name>A0A2G8K790_STIJA</name>
<accession>A0A2G8K790</accession>
<evidence type="ECO:0000313" key="3">
    <source>
        <dbReference type="Proteomes" id="UP000230750"/>
    </source>
</evidence>
<evidence type="ECO:0000256" key="1">
    <source>
        <dbReference type="SAM" id="Coils"/>
    </source>
</evidence>
<sequence length="85" mass="9742">MAGFRHNNQHLAKNLFGSPSAIDDGEKIDSLSECDQLQVEENTQLLARNAKKEIHEKRLEDLKKQLDYLTETNWKYKTADALIGL</sequence>
<keyword evidence="1" id="KW-0175">Coiled coil</keyword>
<dbReference type="OrthoDB" id="6374621at2759"/>
<dbReference type="AlphaFoldDB" id="A0A2G8K790"/>